<proteinExistence type="predicted"/>
<organism evidence="2 3">
    <name type="scientific">Paenibacillus radicis</name>
    <name type="common">ex Gao et al. 2016</name>
    <dbReference type="NCBI Taxonomy" id="1737354"/>
    <lineage>
        <taxon>Bacteria</taxon>
        <taxon>Bacillati</taxon>
        <taxon>Bacillota</taxon>
        <taxon>Bacilli</taxon>
        <taxon>Bacillales</taxon>
        <taxon>Paenibacillaceae</taxon>
        <taxon>Paenibacillus</taxon>
    </lineage>
</organism>
<sequence length="235" mass="27167">MIIQRLWDLSLSMTAAYGSSKDIEGLCSVKDLWKRVGSTEFQLTPQLLYGMPVYNRLEQAGVKEEVEIYLRSSFQVHNAANLHEKLESLLIGSEYVLRFIEMRKTISAMPYRERVRKLQAMKDDEQEAALYEIVMQYDLALPEAGILAFDIATYVSLCRLGAFMGFIEETDVYKRLEQSTSLARQHFSSFEQYALSSAVGVLFSNGNVNKEEVLNNYYSSLHHPYSYWRHLEWAQ</sequence>
<evidence type="ECO:0000313" key="3">
    <source>
        <dbReference type="Proteomes" id="UP000600247"/>
    </source>
</evidence>
<dbReference type="EMBL" id="BMHY01000004">
    <property type="protein sequence ID" value="GGG68405.1"/>
    <property type="molecule type" value="Genomic_DNA"/>
</dbReference>
<reference evidence="2 3" key="1">
    <citation type="journal article" date="2014" name="Int. J. Syst. Evol. Microbiol.">
        <title>Complete genome sequence of Corynebacterium casei LMG S-19264T (=DSM 44701T), isolated from a smear-ripened cheese.</title>
        <authorList>
            <consortium name="US DOE Joint Genome Institute (JGI-PGF)"/>
            <person name="Walter F."/>
            <person name="Albersmeier A."/>
            <person name="Kalinowski J."/>
            <person name="Ruckert C."/>
        </authorList>
    </citation>
    <scope>NUCLEOTIDE SEQUENCE [LARGE SCALE GENOMIC DNA]</scope>
    <source>
        <strain evidence="2 3">CGMCC 1.15286</strain>
    </source>
</reference>
<name>A0A917H5S0_9BACL</name>
<dbReference type="AlphaFoldDB" id="A0A917H5S0"/>
<accession>A0A917H5S0</accession>
<gene>
    <name evidence="2" type="ORF">GCM10010918_24120</name>
</gene>
<dbReference type="Pfam" id="PF06889">
    <property type="entry name" value="DUF1266"/>
    <property type="match status" value="1"/>
</dbReference>
<dbReference type="InterPro" id="IPR009677">
    <property type="entry name" value="DUF1266"/>
</dbReference>
<feature type="domain" description="DUF1266" evidence="1">
    <location>
        <begin position="70"/>
        <end position="233"/>
    </location>
</feature>
<comment type="caution">
    <text evidence="2">The sequence shown here is derived from an EMBL/GenBank/DDBJ whole genome shotgun (WGS) entry which is preliminary data.</text>
</comment>
<dbReference type="Proteomes" id="UP000600247">
    <property type="component" value="Unassembled WGS sequence"/>
</dbReference>
<protein>
    <recommendedName>
        <fullName evidence="1">DUF1266 domain-containing protein</fullName>
    </recommendedName>
</protein>
<evidence type="ECO:0000259" key="1">
    <source>
        <dbReference type="Pfam" id="PF06889"/>
    </source>
</evidence>
<keyword evidence="3" id="KW-1185">Reference proteome</keyword>
<evidence type="ECO:0000313" key="2">
    <source>
        <dbReference type="EMBL" id="GGG68405.1"/>
    </source>
</evidence>